<evidence type="ECO:0000256" key="1">
    <source>
        <dbReference type="SAM" id="SignalP"/>
    </source>
</evidence>
<accession>A0A9P8PZV4</accession>
<proteinExistence type="predicted"/>
<keyword evidence="3" id="KW-1185">Reference proteome</keyword>
<organism evidence="2 3">
    <name type="scientific">Wickerhamomyces pijperi</name>
    <name type="common">Yeast</name>
    <name type="synonym">Pichia pijperi</name>
    <dbReference type="NCBI Taxonomy" id="599730"/>
    <lineage>
        <taxon>Eukaryota</taxon>
        <taxon>Fungi</taxon>
        <taxon>Dikarya</taxon>
        <taxon>Ascomycota</taxon>
        <taxon>Saccharomycotina</taxon>
        <taxon>Saccharomycetes</taxon>
        <taxon>Phaffomycetales</taxon>
        <taxon>Wickerhamomycetaceae</taxon>
        <taxon>Wickerhamomyces</taxon>
    </lineage>
</organism>
<keyword evidence="1" id="KW-0732">Signal</keyword>
<dbReference type="AlphaFoldDB" id="A0A9P8PZV4"/>
<sequence>MALPRNQVLPLLVLAMLLLPLLWFDEAADEAMFADGKMLVPLDDTSPLFVVVGWNKTRKRSMIGLMKDSFEGLLTCWCL</sequence>
<protein>
    <submittedName>
        <fullName evidence="2">Uncharacterized protein</fullName>
    </submittedName>
</protein>
<feature type="chain" id="PRO_5040249392" evidence="1">
    <location>
        <begin position="28"/>
        <end position="79"/>
    </location>
</feature>
<reference evidence="2" key="2">
    <citation type="submission" date="2021-01" db="EMBL/GenBank/DDBJ databases">
        <authorList>
            <person name="Schikora-Tamarit M.A."/>
        </authorList>
    </citation>
    <scope>NUCLEOTIDE SEQUENCE</scope>
    <source>
        <strain evidence="2">CBS2887</strain>
    </source>
</reference>
<feature type="signal peptide" evidence="1">
    <location>
        <begin position="1"/>
        <end position="27"/>
    </location>
</feature>
<name>A0A9P8PZV4_WICPI</name>
<evidence type="ECO:0000313" key="2">
    <source>
        <dbReference type="EMBL" id="KAH3681232.1"/>
    </source>
</evidence>
<dbReference type="Proteomes" id="UP000774326">
    <property type="component" value="Unassembled WGS sequence"/>
</dbReference>
<dbReference type="EMBL" id="JAEUBG010004534">
    <property type="protein sequence ID" value="KAH3681232.1"/>
    <property type="molecule type" value="Genomic_DNA"/>
</dbReference>
<evidence type="ECO:0000313" key="3">
    <source>
        <dbReference type="Proteomes" id="UP000774326"/>
    </source>
</evidence>
<reference evidence="2" key="1">
    <citation type="journal article" date="2021" name="Open Biol.">
        <title>Shared evolutionary footprints suggest mitochondrial oxidative damage underlies multiple complex I losses in fungi.</title>
        <authorList>
            <person name="Schikora-Tamarit M.A."/>
            <person name="Marcet-Houben M."/>
            <person name="Nosek J."/>
            <person name="Gabaldon T."/>
        </authorList>
    </citation>
    <scope>NUCLEOTIDE SEQUENCE</scope>
    <source>
        <strain evidence="2">CBS2887</strain>
    </source>
</reference>
<gene>
    <name evidence="2" type="ORF">WICPIJ_007815</name>
</gene>
<comment type="caution">
    <text evidence="2">The sequence shown here is derived from an EMBL/GenBank/DDBJ whole genome shotgun (WGS) entry which is preliminary data.</text>
</comment>